<dbReference type="InterPro" id="IPR050789">
    <property type="entry name" value="Diverse_Enzym_Activities"/>
</dbReference>
<dbReference type="InterPro" id="IPR012338">
    <property type="entry name" value="Beta-lactam/transpept-like"/>
</dbReference>
<dbReference type="Pfam" id="PF00144">
    <property type="entry name" value="Beta-lactamase"/>
    <property type="match status" value="1"/>
</dbReference>
<organism evidence="2">
    <name type="scientific">marine sediment metagenome</name>
    <dbReference type="NCBI Taxonomy" id="412755"/>
    <lineage>
        <taxon>unclassified sequences</taxon>
        <taxon>metagenomes</taxon>
        <taxon>ecological metagenomes</taxon>
    </lineage>
</organism>
<dbReference type="EMBL" id="BARS01007031">
    <property type="protein sequence ID" value="GAF77278.1"/>
    <property type="molecule type" value="Genomic_DNA"/>
</dbReference>
<comment type="caution">
    <text evidence="2">The sequence shown here is derived from an EMBL/GenBank/DDBJ whole genome shotgun (WGS) entry which is preliminary data.</text>
</comment>
<dbReference type="InterPro" id="IPR001466">
    <property type="entry name" value="Beta-lactam-related"/>
</dbReference>
<proteinExistence type="predicted"/>
<evidence type="ECO:0000313" key="2">
    <source>
        <dbReference type="EMBL" id="GAF77278.1"/>
    </source>
</evidence>
<reference evidence="2" key="1">
    <citation type="journal article" date="2014" name="Front. Microbiol.">
        <title>High frequency of phylogenetically diverse reductive dehalogenase-homologous genes in deep subseafloor sedimentary metagenomes.</title>
        <authorList>
            <person name="Kawai M."/>
            <person name="Futagami T."/>
            <person name="Toyoda A."/>
            <person name="Takaki Y."/>
            <person name="Nishi S."/>
            <person name="Hori S."/>
            <person name="Arai W."/>
            <person name="Tsubouchi T."/>
            <person name="Morono Y."/>
            <person name="Uchiyama I."/>
            <person name="Ito T."/>
            <person name="Fujiyama A."/>
            <person name="Inagaki F."/>
            <person name="Takami H."/>
        </authorList>
    </citation>
    <scope>NUCLEOTIDE SEQUENCE</scope>
    <source>
        <strain evidence="2">Expedition CK06-06</strain>
    </source>
</reference>
<dbReference type="SUPFAM" id="SSF56601">
    <property type="entry name" value="beta-lactamase/transpeptidase-like"/>
    <property type="match status" value="1"/>
</dbReference>
<dbReference type="Gene3D" id="3.40.710.10">
    <property type="entry name" value="DD-peptidase/beta-lactamase superfamily"/>
    <property type="match status" value="1"/>
</dbReference>
<evidence type="ECO:0000259" key="1">
    <source>
        <dbReference type="Pfam" id="PF00144"/>
    </source>
</evidence>
<dbReference type="AlphaFoldDB" id="X0S8B2"/>
<name>X0S8B2_9ZZZZ</name>
<dbReference type="PANTHER" id="PTHR43283">
    <property type="entry name" value="BETA-LACTAMASE-RELATED"/>
    <property type="match status" value="1"/>
</dbReference>
<accession>X0S8B2</accession>
<sequence>MEFEWLEGEPEDYDFKWNYLATTYLEAEDLPFLRSVLIVRYGTLLAEWYFNDGSRDAAYTIMSASKSFLSALIGIAFREGYLTDLNQKLLDYFPEYVTPELDARKHDITIKHLLQMQAGFNFNDTAEDWIAYSGSSDWGKYAIELPLLHNPGEGWHYSTVQTNLLSIILTKASNMTTREFAEQFLFDPLNITIAQWYQDPQGYYTGGHEMYFTPRNLVNFGLLYLNNGSFEGEQIVPSEWIQESIQDYSEGEVENDIALSGGSKSDFYRGTGYGYQWWIKTMRNYDSFS</sequence>
<protein>
    <recommendedName>
        <fullName evidence="1">Beta-lactamase-related domain-containing protein</fullName>
    </recommendedName>
</protein>
<feature type="domain" description="Beta-lactamase-related" evidence="1">
    <location>
        <begin position="36"/>
        <end position="280"/>
    </location>
</feature>
<gene>
    <name evidence="2" type="ORF">S01H1_13613</name>
</gene>
<dbReference type="PANTHER" id="PTHR43283:SF7">
    <property type="entry name" value="BETA-LACTAMASE-RELATED DOMAIN-CONTAINING PROTEIN"/>
    <property type="match status" value="1"/>
</dbReference>
<feature type="non-terminal residue" evidence="2">
    <location>
        <position position="289"/>
    </location>
</feature>